<accession>A0A9P0CCU9</accession>
<dbReference type="Pfam" id="PF00287">
    <property type="entry name" value="Na_K-ATPase"/>
    <property type="match status" value="1"/>
</dbReference>
<keyword evidence="6" id="KW-0740">Sodium/potassium transport</keyword>
<keyword evidence="11" id="KW-0915">Sodium</keyword>
<dbReference type="GO" id="GO:0036376">
    <property type="term" value="P:sodium ion export across plasma membrane"/>
    <property type="evidence" value="ECO:0007669"/>
    <property type="project" value="TreeGrafter"/>
</dbReference>
<evidence type="ECO:0000256" key="4">
    <source>
        <dbReference type="ARBA" id="ARBA00022475"/>
    </source>
</evidence>
<evidence type="ECO:0000256" key="14">
    <source>
        <dbReference type="ARBA" id="ARBA00023157"/>
    </source>
</evidence>
<evidence type="ECO:0000256" key="18">
    <source>
        <dbReference type="SAM" id="Phobius"/>
    </source>
</evidence>
<dbReference type="InterPro" id="IPR000402">
    <property type="entry name" value="Na/K_ATPase_sub_beta"/>
</dbReference>
<keyword evidence="3" id="KW-0813">Transport</keyword>
<comment type="subcellular location">
    <subcellularLocation>
        <location evidence="1">Cell membrane</location>
        <topology evidence="1">Single-pass type II membrane protein</topology>
    </subcellularLocation>
</comment>
<dbReference type="GO" id="GO:0030007">
    <property type="term" value="P:intracellular potassium ion homeostasis"/>
    <property type="evidence" value="ECO:0007669"/>
    <property type="project" value="TreeGrafter"/>
</dbReference>
<evidence type="ECO:0000256" key="17">
    <source>
        <dbReference type="ARBA" id="ARBA00025540"/>
    </source>
</evidence>
<dbReference type="AlphaFoldDB" id="A0A9P0CCU9"/>
<keyword evidence="14" id="KW-1015">Disulfide bond</keyword>
<dbReference type="OrthoDB" id="5912413at2759"/>
<dbReference type="Proteomes" id="UP001153636">
    <property type="component" value="Chromosome 1"/>
</dbReference>
<dbReference type="EMBL" id="OV651813">
    <property type="protein sequence ID" value="CAH1098851.1"/>
    <property type="molecule type" value="Genomic_DNA"/>
</dbReference>
<dbReference type="PANTHER" id="PTHR11523:SF31">
    <property type="entry name" value="AT04468P-RELATED"/>
    <property type="match status" value="1"/>
</dbReference>
<protein>
    <submittedName>
        <fullName evidence="19">Uncharacterized protein</fullName>
    </submittedName>
</protein>
<evidence type="ECO:0000256" key="1">
    <source>
        <dbReference type="ARBA" id="ARBA00004401"/>
    </source>
</evidence>
<keyword evidence="9" id="KW-0735">Signal-anchor</keyword>
<dbReference type="GO" id="GO:1990573">
    <property type="term" value="P:potassium ion import across plasma membrane"/>
    <property type="evidence" value="ECO:0007669"/>
    <property type="project" value="TreeGrafter"/>
</dbReference>
<evidence type="ECO:0000256" key="12">
    <source>
        <dbReference type="ARBA" id="ARBA00023065"/>
    </source>
</evidence>
<evidence type="ECO:0000256" key="2">
    <source>
        <dbReference type="ARBA" id="ARBA00005876"/>
    </source>
</evidence>
<evidence type="ECO:0000256" key="9">
    <source>
        <dbReference type="ARBA" id="ARBA00022968"/>
    </source>
</evidence>
<evidence type="ECO:0000256" key="16">
    <source>
        <dbReference type="ARBA" id="ARBA00023201"/>
    </source>
</evidence>
<dbReference type="InterPro" id="IPR038702">
    <property type="entry name" value="Na/K_ATPase_sub_beta_sf"/>
</dbReference>
<dbReference type="Gene3D" id="2.60.40.1660">
    <property type="entry name" value="Na, k-atpase alpha subunit"/>
    <property type="match status" value="1"/>
</dbReference>
<name>A0A9P0CCU9_9CUCU</name>
<proteinExistence type="inferred from homology"/>
<comment type="similarity">
    <text evidence="2">Belongs to the X(+)/potassium ATPases subunit beta family.</text>
</comment>
<keyword evidence="12" id="KW-0406">Ion transport</keyword>
<keyword evidence="15" id="KW-0325">Glycoprotein</keyword>
<evidence type="ECO:0000256" key="5">
    <source>
        <dbReference type="ARBA" id="ARBA00022538"/>
    </source>
</evidence>
<keyword evidence="13 18" id="KW-0472">Membrane</keyword>
<dbReference type="GO" id="GO:0006883">
    <property type="term" value="P:intracellular sodium ion homeostasis"/>
    <property type="evidence" value="ECO:0007669"/>
    <property type="project" value="TreeGrafter"/>
</dbReference>
<evidence type="ECO:0000256" key="7">
    <source>
        <dbReference type="ARBA" id="ARBA00022692"/>
    </source>
</evidence>
<keyword evidence="5" id="KW-0633">Potassium transport</keyword>
<evidence type="ECO:0000256" key="10">
    <source>
        <dbReference type="ARBA" id="ARBA00022989"/>
    </source>
</evidence>
<evidence type="ECO:0000256" key="6">
    <source>
        <dbReference type="ARBA" id="ARBA00022607"/>
    </source>
</evidence>
<keyword evidence="20" id="KW-1185">Reference proteome</keyword>
<evidence type="ECO:0000313" key="19">
    <source>
        <dbReference type="EMBL" id="CAH1098851.1"/>
    </source>
</evidence>
<comment type="function">
    <text evidence="17">This is the non-catalytic component of the active enzyme, which catalyzes the hydrolysis of ATP coupled with the exchange of Na(+) and K(+) ions across the plasma membrane. The beta subunit regulates, through assembly of alpha/beta heterodimers, the number of sodium pumps transported to the plasma membrane.</text>
</comment>
<keyword evidence="16" id="KW-0739">Sodium transport</keyword>
<evidence type="ECO:0000256" key="3">
    <source>
        <dbReference type="ARBA" id="ARBA00022448"/>
    </source>
</evidence>
<dbReference type="GO" id="GO:0005890">
    <property type="term" value="C:sodium:potassium-exchanging ATPase complex"/>
    <property type="evidence" value="ECO:0007669"/>
    <property type="project" value="InterPro"/>
</dbReference>
<organism evidence="19 20">
    <name type="scientific">Psylliodes chrysocephalus</name>
    <dbReference type="NCBI Taxonomy" id="3402493"/>
    <lineage>
        <taxon>Eukaryota</taxon>
        <taxon>Metazoa</taxon>
        <taxon>Ecdysozoa</taxon>
        <taxon>Arthropoda</taxon>
        <taxon>Hexapoda</taxon>
        <taxon>Insecta</taxon>
        <taxon>Pterygota</taxon>
        <taxon>Neoptera</taxon>
        <taxon>Endopterygota</taxon>
        <taxon>Coleoptera</taxon>
        <taxon>Polyphaga</taxon>
        <taxon>Cucujiformia</taxon>
        <taxon>Chrysomeloidea</taxon>
        <taxon>Chrysomelidae</taxon>
        <taxon>Galerucinae</taxon>
        <taxon>Alticini</taxon>
        <taxon>Psylliodes</taxon>
    </lineage>
</organism>
<dbReference type="FunFam" id="2.60.40.1660:FF:000004">
    <property type="entry name" value="sodium/potassium-transporting ATPase subunit beta-2"/>
    <property type="match status" value="1"/>
</dbReference>
<evidence type="ECO:0000256" key="11">
    <source>
        <dbReference type="ARBA" id="ARBA00023053"/>
    </source>
</evidence>
<keyword evidence="10 18" id="KW-1133">Transmembrane helix</keyword>
<sequence length="368" mass="41332">MASSPGKNADNGVVEFQFYKPDNRTKWEAFQKAIYDKSSNQFLGRTPKSWGQLLVFYSIFYIVLAALFAICMQGLFATLHEREPKWKLGSSLIGDNPGLGFRPISNKTEEGSLIWYNVTNATTSEKWIKFVDDFLIPYRQNQSDKNFVDCNFTSPPPEGEVCRATPDQFENCSPERKYGYGGMSPCIFLKLNRIIDWKPKYFTSPQKGMPQELSSYIEKLEIANSTERRIWVSCNGVNDVDKESIKGFNYYPKGFASFYYPFKNVKNYLSPIVAVELIDVRPNIVILVECRAWASNVKYVGGTLNRAGSVTFEIQVDGAYENPSLKTAKSAKIEATIKPENKTDAVPTTLAPASSSQATTTVVNASTI</sequence>
<evidence type="ECO:0000313" key="20">
    <source>
        <dbReference type="Proteomes" id="UP001153636"/>
    </source>
</evidence>
<reference evidence="19" key="1">
    <citation type="submission" date="2022-01" db="EMBL/GenBank/DDBJ databases">
        <authorList>
            <person name="King R."/>
        </authorList>
    </citation>
    <scope>NUCLEOTIDE SEQUENCE</scope>
</reference>
<gene>
    <name evidence="19" type="ORF">PSYICH_LOCUS640</name>
</gene>
<dbReference type="GO" id="GO:0001671">
    <property type="term" value="F:ATPase activator activity"/>
    <property type="evidence" value="ECO:0007669"/>
    <property type="project" value="UniProtKB-ARBA"/>
</dbReference>
<feature type="transmembrane region" description="Helical" evidence="18">
    <location>
        <begin position="54"/>
        <end position="77"/>
    </location>
</feature>
<keyword evidence="8" id="KW-0630">Potassium</keyword>
<keyword evidence="4" id="KW-1003">Cell membrane</keyword>
<evidence type="ECO:0000256" key="8">
    <source>
        <dbReference type="ARBA" id="ARBA00022958"/>
    </source>
</evidence>
<evidence type="ECO:0000256" key="15">
    <source>
        <dbReference type="ARBA" id="ARBA00023180"/>
    </source>
</evidence>
<evidence type="ECO:0000256" key="13">
    <source>
        <dbReference type="ARBA" id="ARBA00023136"/>
    </source>
</evidence>
<dbReference type="PANTHER" id="PTHR11523">
    <property type="entry name" value="SODIUM/POTASSIUM-DEPENDENT ATPASE BETA SUBUNIT"/>
    <property type="match status" value="1"/>
</dbReference>
<keyword evidence="7 18" id="KW-0812">Transmembrane</keyword>